<dbReference type="EMBL" id="CAJPEV010001131">
    <property type="protein sequence ID" value="CAG0890912.1"/>
    <property type="molecule type" value="Genomic_DNA"/>
</dbReference>
<dbReference type="Pfam" id="PF17223">
    <property type="entry name" value="CPCFC"/>
    <property type="match status" value="3"/>
</dbReference>
<feature type="domain" description="Cuticle protein CPCFC" evidence="2">
    <location>
        <begin position="79"/>
        <end position="95"/>
    </location>
</feature>
<name>A0A7R8XFW2_9CRUS</name>
<sequence>MAAKILILVSLAVVGMASPPAARYPAGVNPAACPNYPYCDPLVDPTSGFLRTGYAPHAAYVHAAPAYRHFAPILHSNQYPAGVNPAACPNYPYCDTHNPLVKGKALHYPVHGAYALGYDAYALGHNAYAPAHSLRYPAGVDPHACPNYPYCH</sequence>
<dbReference type="Proteomes" id="UP000677054">
    <property type="component" value="Unassembled WGS sequence"/>
</dbReference>
<evidence type="ECO:0000259" key="2">
    <source>
        <dbReference type="Pfam" id="PF17223"/>
    </source>
</evidence>
<gene>
    <name evidence="3" type="ORF">DSTB1V02_LOCUS6280</name>
</gene>
<keyword evidence="1" id="KW-0732">Signal</keyword>
<organism evidence="3">
    <name type="scientific">Darwinula stevensoni</name>
    <dbReference type="NCBI Taxonomy" id="69355"/>
    <lineage>
        <taxon>Eukaryota</taxon>
        <taxon>Metazoa</taxon>
        <taxon>Ecdysozoa</taxon>
        <taxon>Arthropoda</taxon>
        <taxon>Crustacea</taxon>
        <taxon>Oligostraca</taxon>
        <taxon>Ostracoda</taxon>
        <taxon>Podocopa</taxon>
        <taxon>Podocopida</taxon>
        <taxon>Darwinulocopina</taxon>
        <taxon>Darwinuloidea</taxon>
        <taxon>Darwinulidae</taxon>
        <taxon>Darwinula</taxon>
    </lineage>
</organism>
<dbReference type="InterPro" id="IPR033778">
    <property type="entry name" value="CPCFC"/>
</dbReference>
<dbReference type="EMBL" id="LR900648">
    <property type="protein sequence ID" value="CAD7246430.1"/>
    <property type="molecule type" value="Genomic_DNA"/>
</dbReference>
<evidence type="ECO:0000313" key="3">
    <source>
        <dbReference type="EMBL" id="CAD7246430.1"/>
    </source>
</evidence>
<keyword evidence="4" id="KW-1185">Reference proteome</keyword>
<protein>
    <recommendedName>
        <fullName evidence="2">Cuticle protein CPCFC domain-containing protein</fullName>
    </recommendedName>
</protein>
<feature type="chain" id="PRO_5036402522" description="Cuticle protein CPCFC domain-containing protein" evidence="1">
    <location>
        <begin position="18"/>
        <end position="152"/>
    </location>
</feature>
<accession>A0A7R8XFW2</accession>
<feature type="signal peptide" evidence="1">
    <location>
        <begin position="1"/>
        <end position="17"/>
    </location>
</feature>
<reference evidence="3" key="1">
    <citation type="submission" date="2020-11" db="EMBL/GenBank/DDBJ databases">
        <authorList>
            <person name="Tran Van P."/>
        </authorList>
    </citation>
    <scope>NUCLEOTIDE SEQUENCE</scope>
</reference>
<evidence type="ECO:0000313" key="4">
    <source>
        <dbReference type="Proteomes" id="UP000677054"/>
    </source>
</evidence>
<dbReference type="GO" id="GO:0042302">
    <property type="term" value="F:structural constituent of cuticle"/>
    <property type="evidence" value="ECO:0007669"/>
    <property type="project" value="InterPro"/>
</dbReference>
<feature type="domain" description="Cuticle protein CPCFC" evidence="2">
    <location>
        <begin position="136"/>
        <end position="152"/>
    </location>
</feature>
<dbReference type="AlphaFoldDB" id="A0A7R8XFW2"/>
<proteinExistence type="predicted"/>
<dbReference type="OrthoDB" id="8186685at2759"/>
<evidence type="ECO:0000256" key="1">
    <source>
        <dbReference type="SAM" id="SignalP"/>
    </source>
</evidence>
<feature type="domain" description="Cuticle protein CPCFC" evidence="2">
    <location>
        <begin position="24"/>
        <end position="40"/>
    </location>
</feature>